<evidence type="ECO:0000256" key="3">
    <source>
        <dbReference type="PROSITE-ProRule" id="PRU00284"/>
    </source>
</evidence>
<keyword evidence="8" id="KW-1185">Reference proteome</keyword>
<reference evidence="7 8" key="1">
    <citation type="submission" date="2017-03" db="EMBL/GenBank/DDBJ databases">
        <title>Draft Genome sequence of Marispirochaeta sp. strain JC444.</title>
        <authorList>
            <person name="Shivani Y."/>
            <person name="Subhash Y."/>
            <person name="Sasikala C."/>
            <person name="Ramana C."/>
        </authorList>
    </citation>
    <scope>NUCLEOTIDE SEQUENCE [LARGE SCALE GENOMIC DNA]</scope>
    <source>
        <strain evidence="7 8">JC444</strain>
    </source>
</reference>
<accession>A0A1Y1S307</accession>
<feature type="domain" description="Methyl-accepting transducer" evidence="5">
    <location>
        <begin position="332"/>
        <end position="554"/>
    </location>
</feature>
<dbReference type="GO" id="GO:0004888">
    <property type="term" value="F:transmembrane signaling receptor activity"/>
    <property type="evidence" value="ECO:0007669"/>
    <property type="project" value="InterPro"/>
</dbReference>
<evidence type="ECO:0000259" key="6">
    <source>
        <dbReference type="PROSITE" id="PS50885"/>
    </source>
</evidence>
<dbReference type="GO" id="GO:0006935">
    <property type="term" value="P:chemotaxis"/>
    <property type="evidence" value="ECO:0007669"/>
    <property type="project" value="InterPro"/>
</dbReference>
<protein>
    <recommendedName>
        <fullName evidence="9">Methyl-accepting chemotaxis protein</fullName>
    </recommendedName>
</protein>
<dbReference type="InterPro" id="IPR004089">
    <property type="entry name" value="MCPsignal_dom"/>
</dbReference>
<keyword evidence="1 3" id="KW-0807">Transducer</keyword>
<evidence type="ECO:0000259" key="5">
    <source>
        <dbReference type="PROSITE" id="PS50111"/>
    </source>
</evidence>
<feature type="transmembrane region" description="Helical" evidence="4">
    <location>
        <begin position="28"/>
        <end position="52"/>
    </location>
</feature>
<dbReference type="PANTHER" id="PTHR32089:SF112">
    <property type="entry name" value="LYSOZYME-LIKE PROTEIN-RELATED"/>
    <property type="match status" value="1"/>
</dbReference>
<gene>
    <name evidence="7" type="ORF">B4O97_00910</name>
</gene>
<evidence type="ECO:0008006" key="9">
    <source>
        <dbReference type="Google" id="ProtNLM"/>
    </source>
</evidence>
<evidence type="ECO:0000256" key="4">
    <source>
        <dbReference type="SAM" id="Phobius"/>
    </source>
</evidence>
<dbReference type="Gene3D" id="6.10.340.10">
    <property type="match status" value="1"/>
</dbReference>
<keyword evidence="4" id="KW-0472">Membrane</keyword>
<dbReference type="GO" id="GO:0016020">
    <property type="term" value="C:membrane"/>
    <property type="evidence" value="ECO:0007669"/>
    <property type="project" value="InterPro"/>
</dbReference>
<evidence type="ECO:0000256" key="1">
    <source>
        <dbReference type="ARBA" id="ARBA00023224"/>
    </source>
</evidence>
<name>A0A1Y1S307_9SPIO</name>
<dbReference type="InterPro" id="IPR003660">
    <property type="entry name" value="HAMP_dom"/>
</dbReference>
<dbReference type="PANTHER" id="PTHR32089">
    <property type="entry name" value="METHYL-ACCEPTING CHEMOTAXIS PROTEIN MCPB"/>
    <property type="match status" value="1"/>
</dbReference>
<comment type="similarity">
    <text evidence="2">Belongs to the methyl-accepting chemotaxis (MCP) protein family.</text>
</comment>
<proteinExistence type="inferred from homology"/>
<keyword evidence="4" id="KW-1133">Transmembrane helix</keyword>
<feature type="transmembrane region" description="Helical" evidence="4">
    <location>
        <begin position="212"/>
        <end position="235"/>
    </location>
</feature>
<dbReference type="PROSITE" id="PS50885">
    <property type="entry name" value="HAMP"/>
    <property type="match status" value="1"/>
</dbReference>
<evidence type="ECO:0000256" key="2">
    <source>
        <dbReference type="ARBA" id="ARBA00029447"/>
    </source>
</evidence>
<evidence type="ECO:0000313" key="8">
    <source>
        <dbReference type="Proteomes" id="UP000192343"/>
    </source>
</evidence>
<dbReference type="PRINTS" id="PR00260">
    <property type="entry name" value="CHEMTRNSDUCR"/>
</dbReference>
<comment type="caution">
    <text evidence="7">The sequence shown here is derived from an EMBL/GenBank/DDBJ whole genome shotgun (WGS) entry which is preliminary data.</text>
</comment>
<dbReference type="PROSITE" id="PS50111">
    <property type="entry name" value="CHEMOTAXIS_TRANSDUC_2"/>
    <property type="match status" value="1"/>
</dbReference>
<feature type="domain" description="HAMP" evidence="6">
    <location>
        <begin position="233"/>
        <end position="285"/>
    </location>
</feature>
<dbReference type="Pfam" id="PF00015">
    <property type="entry name" value="MCPsignal"/>
    <property type="match status" value="1"/>
</dbReference>
<dbReference type="SMART" id="SM00283">
    <property type="entry name" value="MA"/>
    <property type="match status" value="1"/>
</dbReference>
<dbReference type="Proteomes" id="UP000192343">
    <property type="component" value="Unassembled WGS sequence"/>
</dbReference>
<dbReference type="InterPro" id="IPR004090">
    <property type="entry name" value="Chemotax_Me-accpt_rcpt"/>
</dbReference>
<dbReference type="Gene3D" id="1.10.287.950">
    <property type="entry name" value="Methyl-accepting chemotaxis protein"/>
    <property type="match status" value="1"/>
</dbReference>
<sequence length="620" mass="67089">MQLNKILTAGSIFSKDLYSRNCMQKSSLLFRLSLAFVIIMMIFILVVGFMLFSNSRNLKALNKVESEYLSATFNLMEIEKQILFIESRFTRVAAEGSAADSTDFDRAEEGRNTVEELISGLADQYHRRGEEELVRELELMADSFGVFYRTGLNMAKRSQSMGNSGTNPYSRDFHDFSSGFIEEIDTLVMEHQAELKEAILVLEQRFGLVNRVALMGAGLALLFSMVIFLVIMRAVKVPVSELNRAARSLEAGNLADPPRYEKSDELGEVCRSLSSALKGMDGLVVGIRSMVGELSGRMDELAANTGETSAAVTEISGTISSMLEQVHLLDSDIETSADSVDQIAGIVDRFGELVDSLAAVVEQSSAAVNQTIAQIRSVSSIAEKRISSSREMNRALEDGEQKILATDSVVRQVAESVSQIQQMLELINRISAQTNLLSMNAAIEAAHAGDAGRGFSVVASEIRNLAEESGNNAKNISNALKEIILRIQEASETSRISLETFASGKGTAEEVGSAFGEITAAMSEMSSGSEQVLSALGRLNELSGTVTSGSGEIDESTKTFSAAMTRLRQISSQTRSGMEEMKISAEEINRAMADVSQLSEAVGSAVAGVDREIGKFSTSE</sequence>
<keyword evidence="4" id="KW-0812">Transmembrane</keyword>
<evidence type="ECO:0000313" key="7">
    <source>
        <dbReference type="EMBL" id="ORC38349.1"/>
    </source>
</evidence>
<dbReference type="Pfam" id="PF00672">
    <property type="entry name" value="HAMP"/>
    <property type="match status" value="1"/>
</dbReference>
<dbReference type="GO" id="GO:0007165">
    <property type="term" value="P:signal transduction"/>
    <property type="evidence" value="ECO:0007669"/>
    <property type="project" value="UniProtKB-KW"/>
</dbReference>
<dbReference type="SUPFAM" id="SSF58104">
    <property type="entry name" value="Methyl-accepting chemotaxis protein (MCP) signaling domain"/>
    <property type="match status" value="2"/>
</dbReference>
<dbReference type="AlphaFoldDB" id="A0A1Y1S307"/>
<organism evidence="7 8">
    <name type="scientific">Marispirochaeta aestuarii</name>
    <dbReference type="NCBI Taxonomy" id="1963862"/>
    <lineage>
        <taxon>Bacteria</taxon>
        <taxon>Pseudomonadati</taxon>
        <taxon>Spirochaetota</taxon>
        <taxon>Spirochaetia</taxon>
        <taxon>Spirochaetales</taxon>
        <taxon>Spirochaetaceae</taxon>
        <taxon>Marispirochaeta</taxon>
    </lineage>
</organism>
<dbReference type="EMBL" id="MWQY01000001">
    <property type="protein sequence ID" value="ORC38349.1"/>
    <property type="molecule type" value="Genomic_DNA"/>
</dbReference>
<dbReference type="STRING" id="1963862.B4O97_00910"/>